<dbReference type="EMBL" id="BMAW01014522">
    <property type="protein sequence ID" value="GFT39238.1"/>
    <property type="molecule type" value="Genomic_DNA"/>
</dbReference>
<dbReference type="Proteomes" id="UP000887013">
    <property type="component" value="Unassembled WGS sequence"/>
</dbReference>
<keyword evidence="2" id="KW-1185">Reference proteome</keyword>
<dbReference type="AlphaFoldDB" id="A0A8X6NYL7"/>
<protein>
    <submittedName>
        <fullName evidence="1">Uncharacterized protein</fullName>
    </submittedName>
</protein>
<reference evidence="1" key="1">
    <citation type="submission" date="2020-08" db="EMBL/GenBank/DDBJ databases">
        <title>Multicomponent nature underlies the extraordinary mechanical properties of spider dragline silk.</title>
        <authorList>
            <person name="Kono N."/>
            <person name="Nakamura H."/>
            <person name="Mori M."/>
            <person name="Yoshida Y."/>
            <person name="Ohtoshi R."/>
            <person name="Malay A.D."/>
            <person name="Moran D.A.P."/>
            <person name="Tomita M."/>
            <person name="Numata K."/>
            <person name="Arakawa K."/>
        </authorList>
    </citation>
    <scope>NUCLEOTIDE SEQUENCE</scope>
</reference>
<comment type="caution">
    <text evidence="1">The sequence shown here is derived from an EMBL/GenBank/DDBJ whole genome shotgun (WGS) entry which is preliminary data.</text>
</comment>
<sequence length="59" mass="6406">LVRTQALYWRGSSAEEVPVQVASATTLRPKHQRGPSSIISGYVLESTSINSHNLRAALT</sequence>
<evidence type="ECO:0000313" key="1">
    <source>
        <dbReference type="EMBL" id="GFT39238.1"/>
    </source>
</evidence>
<feature type="non-terminal residue" evidence="1">
    <location>
        <position position="1"/>
    </location>
</feature>
<proteinExistence type="predicted"/>
<name>A0A8X6NYL7_NEPPI</name>
<evidence type="ECO:0000313" key="2">
    <source>
        <dbReference type="Proteomes" id="UP000887013"/>
    </source>
</evidence>
<accession>A0A8X6NYL7</accession>
<gene>
    <name evidence="1" type="ORF">NPIL_104521</name>
</gene>
<organism evidence="1 2">
    <name type="scientific">Nephila pilipes</name>
    <name type="common">Giant wood spider</name>
    <name type="synonym">Nephila maculata</name>
    <dbReference type="NCBI Taxonomy" id="299642"/>
    <lineage>
        <taxon>Eukaryota</taxon>
        <taxon>Metazoa</taxon>
        <taxon>Ecdysozoa</taxon>
        <taxon>Arthropoda</taxon>
        <taxon>Chelicerata</taxon>
        <taxon>Arachnida</taxon>
        <taxon>Araneae</taxon>
        <taxon>Araneomorphae</taxon>
        <taxon>Entelegynae</taxon>
        <taxon>Araneoidea</taxon>
        <taxon>Nephilidae</taxon>
        <taxon>Nephila</taxon>
    </lineage>
</organism>